<dbReference type="PANTHER" id="PTHR11941">
    <property type="entry name" value="ENOYL-COA HYDRATASE-RELATED"/>
    <property type="match status" value="1"/>
</dbReference>
<accession>A0ABV8NVI9</accession>
<proteinExistence type="inferred from homology"/>
<evidence type="ECO:0000256" key="2">
    <source>
        <dbReference type="RuleBase" id="RU003707"/>
    </source>
</evidence>
<name>A0ABV8NVI9_9BURK</name>
<dbReference type="InterPro" id="IPR001753">
    <property type="entry name" value="Enoyl-CoA_hydra/iso"/>
</dbReference>
<feature type="compositionally biased region" description="Basic and acidic residues" evidence="3">
    <location>
        <begin position="234"/>
        <end position="245"/>
    </location>
</feature>
<dbReference type="Proteomes" id="UP001595848">
    <property type="component" value="Unassembled WGS sequence"/>
</dbReference>
<sequence length="251" mass="27557">MNEPNQSPTLQMDGPIATITLTQPEVANRLDGQAISRLIEHIDRINSSEALVLRIFSTGKYFCSGYNIEEIKGGQESGFDTLTNALEDCRPVTIAAIQGGVYGGATDLALACDFRVGTPASNMFMPAARLGLHFYQRGMERYISRLGLNTAKKLFLTASKLDAHEMLSCGFLTDLVDPDQLQQEVDKLSLSICGMAPIAVLGMKKHLNRIARNMVDADELRSDVTRSRSSADIQEGRSAWKEKRAPKFTGK</sequence>
<dbReference type="Pfam" id="PF00378">
    <property type="entry name" value="ECH_1"/>
    <property type="match status" value="1"/>
</dbReference>
<dbReference type="PANTHER" id="PTHR11941:SF54">
    <property type="entry name" value="ENOYL-COA HYDRATASE, MITOCHONDRIAL"/>
    <property type="match status" value="1"/>
</dbReference>
<evidence type="ECO:0000313" key="5">
    <source>
        <dbReference type="Proteomes" id="UP001595848"/>
    </source>
</evidence>
<comment type="similarity">
    <text evidence="1 2">Belongs to the enoyl-CoA hydratase/isomerase family.</text>
</comment>
<organism evidence="4 5">
    <name type="scientific">Candidimonas humi</name>
    <dbReference type="NCBI Taxonomy" id="683355"/>
    <lineage>
        <taxon>Bacteria</taxon>
        <taxon>Pseudomonadati</taxon>
        <taxon>Pseudomonadota</taxon>
        <taxon>Betaproteobacteria</taxon>
        <taxon>Burkholderiales</taxon>
        <taxon>Alcaligenaceae</taxon>
        <taxon>Candidimonas</taxon>
    </lineage>
</organism>
<dbReference type="PROSITE" id="PS00166">
    <property type="entry name" value="ENOYL_COA_HYDRATASE"/>
    <property type="match status" value="1"/>
</dbReference>
<evidence type="ECO:0000256" key="3">
    <source>
        <dbReference type="SAM" id="MobiDB-lite"/>
    </source>
</evidence>
<comment type="caution">
    <text evidence="4">The sequence shown here is derived from an EMBL/GenBank/DDBJ whole genome shotgun (WGS) entry which is preliminary data.</text>
</comment>
<dbReference type="EMBL" id="JBHSBV010000003">
    <property type="protein sequence ID" value="MFC4200975.1"/>
    <property type="molecule type" value="Genomic_DNA"/>
</dbReference>
<reference evidence="5" key="1">
    <citation type="journal article" date="2019" name="Int. J. Syst. Evol. Microbiol.">
        <title>The Global Catalogue of Microorganisms (GCM) 10K type strain sequencing project: providing services to taxonomists for standard genome sequencing and annotation.</title>
        <authorList>
            <consortium name="The Broad Institute Genomics Platform"/>
            <consortium name="The Broad Institute Genome Sequencing Center for Infectious Disease"/>
            <person name="Wu L."/>
            <person name="Ma J."/>
        </authorList>
    </citation>
    <scope>NUCLEOTIDE SEQUENCE [LARGE SCALE GENOMIC DNA]</scope>
    <source>
        <strain evidence="5">LMG 24813</strain>
    </source>
</reference>
<gene>
    <name evidence="4" type="ORF">ACFOY1_08420</name>
</gene>
<evidence type="ECO:0000313" key="4">
    <source>
        <dbReference type="EMBL" id="MFC4200975.1"/>
    </source>
</evidence>
<dbReference type="RefSeq" id="WP_217963672.1">
    <property type="nucleotide sequence ID" value="NZ_JAHTBN010000002.1"/>
</dbReference>
<keyword evidence="5" id="KW-1185">Reference proteome</keyword>
<feature type="region of interest" description="Disordered" evidence="3">
    <location>
        <begin position="221"/>
        <end position="251"/>
    </location>
</feature>
<protein>
    <submittedName>
        <fullName evidence="4">Enoyl-CoA hydratase/isomerase family protein</fullName>
    </submittedName>
</protein>
<dbReference type="InterPro" id="IPR018376">
    <property type="entry name" value="Enoyl-CoA_hyd/isom_CS"/>
</dbReference>
<dbReference type="CDD" id="cd06558">
    <property type="entry name" value="crotonase-like"/>
    <property type="match status" value="1"/>
</dbReference>
<evidence type="ECO:0000256" key="1">
    <source>
        <dbReference type="ARBA" id="ARBA00005254"/>
    </source>
</evidence>